<evidence type="ECO:0000256" key="1">
    <source>
        <dbReference type="SAM" id="Coils"/>
    </source>
</evidence>
<keyword evidence="4" id="KW-1185">Reference proteome</keyword>
<feature type="compositionally biased region" description="Basic and acidic residues" evidence="2">
    <location>
        <begin position="274"/>
        <end position="284"/>
    </location>
</feature>
<feature type="compositionally biased region" description="Basic residues" evidence="2">
    <location>
        <begin position="307"/>
        <end position="326"/>
    </location>
</feature>
<dbReference type="EMBL" id="AP028922">
    <property type="protein sequence ID" value="BET02784.1"/>
    <property type="molecule type" value="Genomic_DNA"/>
</dbReference>
<dbReference type="Proteomes" id="UP001307889">
    <property type="component" value="Chromosome 14"/>
</dbReference>
<name>A0ABN7BEP7_9HEMI</name>
<accession>A0ABN7BEP7</accession>
<feature type="coiled-coil region" evidence="1">
    <location>
        <begin position="63"/>
        <end position="110"/>
    </location>
</feature>
<keyword evidence="1" id="KW-0175">Coiled coil</keyword>
<evidence type="ECO:0000256" key="2">
    <source>
        <dbReference type="SAM" id="MobiDB-lite"/>
    </source>
</evidence>
<gene>
    <name evidence="3" type="ORF">NTJ_15602</name>
</gene>
<sequence>MEEKFFSLVWYSYALVVETMENEDPYISKLLLIEGIEPNPGPPITLEDLMSKLEGLDPIRKDLEQVKTDMAKVLEVKEQVEANTARIKSIEEKLQEIAEKNERLSDFIGQYHENRRARNLIIYNWVPDRNLNLKHGVMNFIKKTLKLDVSPREIERVHFLKGRKDSPEPVLVGFTSRGLRTECLSSSRNLRGTEVYLKADLPVEIRAIQSELNVYRRKAVSEGQKAYMRRDRLVVNGEPWTLQELRENFEVAPVVRDSPGDSGSHPGASGRPAEVTRKEERTLGREGAGTRKKKREESGSSPENGWRHNKKPVTPWKRKKERSTSP</sequence>
<protein>
    <submittedName>
        <fullName evidence="3">L1 transposable element</fullName>
    </submittedName>
</protein>
<proteinExistence type="predicted"/>
<evidence type="ECO:0000313" key="4">
    <source>
        <dbReference type="Proteomes" id="UP001307889"/>
    </source>
</evidence>
<organism evidence="3 4">
    <name type="scientific">Nesidiocoris tenuis</name>
    <dbReference type="NCBI Taxonomy" id="355587"/>
    <lineage>
        <taxon>Eukaryota</taxon>
        <taxon>Metazoa</taxon>
        <taxon>Ecdysozoa</taxon>
        <taxon>Arthropoda</taxon>
        <taxon>Hexapoda</taxon>
        <taxon>Insecta</taxon>
        <taxon>Pterygota</taxon>
        <taxon>Neoptera</taxon>
        <taxon>Paraneoptera</taxon>
        <taxon>Hemiptera</taxon>
        <taxon>Heteroptera</taxon>
        <taxon>Panheteroptera</taxon>
        <taxon>Cimicomorpha</taxon>
        <taxon>Miridae</taxon>
        <taxon>Dicyphina</taxon>
        <taxon>Nesidiocoris</taxon>
    </lineage>
</organism>
<evidence type="ECO:0000313" key="3">
    <source>
        <dbReference type="EMBL" id="BET02784.1"/>
    </source>
</evidence>
<feature type="region of interest" description="Disordered" evidence="2">
    <location>
        <begin position="254"/>
        <end position="326"/>
    </location>
</feature>
<reference evidence="3 4" key="1">
    <citation type="submission" date="2023-09" db="EMBL/GenBank/DDBJ databases">
        <title>Nesidiocoris tenuis whole genome shotgun sequence.</title>
        <authorList>
            <person name="Shibata T."/>
            <person name="Shimoda M."/>
            <person name="Kobayashi T."/>
            <person name="Uehara T."/>
        </authorList>
    </citation>
    <scope>NUCLEOTIDE SEQUENCE [LARGE SCALE GENOMIC DNA]</scope>
    <source>
        <strain evidence="3 4">Japan</strain>
    </source>
</reference>